<dbReference type="VEuPathDB" id="FungiDB:P175DRAFT_0446970"/>
<sequence>MTPSPTPGAEVAAANHRTKEENQERAFIAASRRKDRSLDARIESANRASALHKQRTGRALHISREIVESEAMYEEIDCNYQAKLQRMMHAQTLQLEQDFNRKLLDAMRNNQPGLQQRRASSLTPRGPLHGARKMSLDLSRLRSSISEGMNNSGSPLSSPLAAGVLPNSNVLLSPNHSHFSPSYSLAPGSNGQMSSYVTQATPGAPTWLGGGGGGGGGGPQHLWEGFYSPSPLSGARGGMPMPMRPFRDRLGSCPTIPHGMPTATPTPMAAPIVPAGARGPVAMSQHVRVRSEPGQMAAAAAPLSAATMPHSSADAASLTTPTTTGMSSPTRDLSSSTEFLPTPDLCPTPVTPTSPTTSNLHHFQHTGASVDLSALDLGAEKWNTDFLHDFDLDPQLSSELTSMFPRGPTDPEYLDFSQFASTLDNNTQVQFGPEGTATAAGMDDMTGMEEFTISA</sequence>
<name>A0A0F8UMQ1_9EURO</name>
<reference evidence="2 3" key="1">
    <citation type="submission" date="2015-02" db="EMBL/GenBank/DDBJ databases">
        <title>Draft Genome Sequences of Two Closely-Related Aflatoxigenic Aspergillus Species Obtained from the Cote d'Ivoire.</title>
        <authorList>
            <person name="Moore G.G."/>
            <person name="Beltz S.B."/>
            <person name="Mack B.M."/>
        </authorList>
    </citation>
    <scope>NUCLEOTIDE SEQUENCE [LARGE SCALE GENOMIC DNA]</scope>
    <source>
        <strain evidence="2 3">SRRC1432</strain>
    </source>
</reference>
<feature type="region of interest" description="Disordered" evidence="1">
    <location>
        <begin position="1"/>
        <end position="35"/>
    </location>
</feature>
<accession>A0A0F8UMQ1</accession>
<gene>
    <name evidence="2" type="ORF">AOCH_006617</name>
</gene>
<evidence type="ECO:0000313" key="3">
    <source>
        <dbReference type="Proteomes" id="UP000034947"/>
    </source>
</evidence>
<protein>
    <submittedName>
        <fullName evidence="2">Uncharacterized protein</fullName>
    </submittedName>
</protein>
<dbReference type="EMBL" id="JYKN01001379">
    <property type="protein sequence ID" value="KKK20798.1"/>
    <property type="molecule type" value="Genomic_DNA"/>
</dbReference>
<keyword evidence="3" id="KW-1185">Reference proteome</keyword>
<feature type="region of interest" description="Disordered" evidence="1">
    <location>
        <begin position="314"/>
        <end position="344"/>
    </location>
</feature>
<feature type="region of interest" description="Disordered" evidence="1">
    <location>
        <begin position="111"/>
        <end position="130"/>
    </location>
</feature>
<evidence type="ECO:0000256" key="1">
    <source>
        <dbReference type="SAM" id="MobiDB-lite"/>
    </source>
</evidence>
<proteinExistence type="predicted"/>
<evidence type="ECO:0000313" key="2">
    <source>
        <dbReference type="EMBL" id="KKK20798.1"/>
    </source>
</evidence>
<comment type="caution">
    <text evidence="2">The sequence shown here is derived from an EMBL/GenBank/DDBJ whole genome shotgun (WGS) entry which is preliminary data.</text>
</comment>
<dbReference type="AlphaFoldDB" id="A0A0F8UMQ1"/>
<dbReference type="Proteomes" id="UP000034947">
    <property type="component" value="Unassembled WGS sequence"/>
</dbReference>
<feature type="compositionally biased region" description="Polar residues" evidence="1">
    <location>
        <begin position="111"/>
        <end position="123"/>
    </location>
</feature>
<organism evidence="2 3">
    <name type="scientific">Aspergillus ochraceoroseus</name>
    <dbReference type="NCBI Taxonomy" id="138278"/>
    <lineage>
        <taxon>Eukaryota</taxon>
        <taxon>Fungi</taxon>
        <taxon>Dikarya</taxon>
        <taxon>Ascomycota</taxon>
        <taxon>Pezizomycotina</taxon>
        <taxon>Eurotiomycetes</taxon>
        <taxon>Eurotiomycetidae</taxon>
        <taxon>Eurotiales</taxon>
        <taxon>Aspergillaceae</taxon>
        <taxon>Aspergillus</taxon>
        <taxon>Aspergillus subgen. Nidulantes</taxon>
    </lineage>
</organism>
<feature type="compositionally biased region" description="Low complexity" evidence="1">
    <location>
        <begin position="314"/>
        <end position="330"/>
    </location>
</feature>
<dbReference type="OrthoDB" id="5397087at2759"/>